<dbReference type="Proteomes" id="UP000677616">
    <property type="component" value="Chromosome"/>
</dbReference>
<accession>A0ABX7YN37</accession>
<name>A0ABX7YN37_9STRE</name>
<keyword evidence="2" id="KW-1185">Reference proteome</keyword>
<protein>
    <submittedName>
        <fullName evidence="1">Uncharacterized protein</fullName>
    </submittedName>
</protein>
<evidence type="ECO:0000313" key="2">
    <source>
        <dbReference type="Proteomes" id="UP000677616"/>
    </source>
</evidence>
<proteinExistence type="predicted"/>
<reference evidence="1 2" key="1">
    <citation type="submission" date="2021-04" db="EMBL/GenBank/DDBJ databases">
        <title>Complete genome sequence of a novel Streptococcus species.</title>
        <authorList>
            <person name="Teng J.L.L."/>
        </authorList>
    </citation>
    <scope>NUCLEOTIDE SEQUENCE [LARGE SCALE GENOMIC DNA]</scope>
    <source>
        <strain evidence="1 2">HKU75</strain>
    </source>
</reference>
<dbReference type="InterPro" id="IPR006530">
    <property type="entry name" value="YD"/>
</dbReference>
<gene>
    <name evidence="1" type="ORF">INT76_01740</name>
</gene>
<dbReference type="RefSeq" id="WP_212571523.1">
    <property type="nucleotide sequence ID" value="NZ_CP073084.1"/>
</dbReference>
<organism evidence="1 2">
    <name type="scientific">Streptococcus oriscaviae</name>
    <dbReference type="NCBI Taxonomy" id="2781599"/>
    <lineage>
        <taxon>Bacteria</taxon>
        <taxon>Bacillati</taxon>
        <taxon>Bacillota</taxon>
        <taxon>Bacilli</taxon>
        <taxon>Lactobacillales</taxon>
        <taxon>Streptococcaceae</taxon>
        <taxon>Streptococcus</taxon>
    </lineage>
</organism>
<sequence>MGNRKTYAYDQAGRLIQRHEADTIETFQYDWEDKLLKRQSWQKADLQAVEFSQKFAKNQENLTACKGTQFVYHHHQLVAEVPLQTDGNLALQANWADAIYWL</sequence>
<dbReference type="NCBIfam" id="TIGR01643">
    <property type="entry name" value="YD_repeat_2x"/>
    <property type="match status" value="1"/>
</dbReference>
<dbReference type="EMBL" id="CP073084">
    <property type="protein sequence ID" value="QUE54639.1"/>
    <property type="molecule type" value="Genomic_DNA"/>
</dbReference>
<evidence type="ECO:0000313" key="1">
    <source>
        <dbReference type="EMBL" id="QUE54639.1"/>
    </source>
</evidence>